<evidence type="ECO:0000313" key="11">
    <source>
        <dbReference type="EMBL" id="CAC5362518.1"/>
    </source>
</evidence>
<keyword evidence="9" id="KW-0695">RNA-directed DNA polymerase</keyword>
<evidence type="ECO:0000256" key="2">
    <source>
        <dbReference type="ARBA" id="ARBA00022670"/>
    </source>
</evidence>
<dbReference type="GO" id="GO:0003964">
    <property type="term" value="F:RNA-directed DNA polymerase activity"/>
    <property type="evidence" value="ECO:0007669"/>
    <property type="project" value="UniProtKB-KW"/>
</dbReference>
<gene>
    <name evidence="11" type="ORF">MCOR_4254</name>
</gene>
<dbReference type="InterPro" id="IPR021109">
    <property type="entry name" value="Peptidase_aspartic_dom_sf"/>
</dbReference>
<dbReference type="EMBL" id="CACVKT020000743">
    <property type="protein sequence ID" value="CAC5362518.1"/>
    <property type="molecule type" value="Genomic_DNA"/>
</dbReference>
<evidence type="ECO:0000256" key="8">
    <source>
        <dbReference type="ARBA" id="ARBA00022801"/>
    </source>
</evidence>
<keyword evidence="5" id="KW-0540">Nuclease</keyword>
<dbReference type="InterPro" id="IPR051320">
    <property type="entry name" value="Viral_Replic_Matur_Polypro"/>
</dbReference>
<evidence type="ECO:0000256" key="1">
    <source>
        <dbReference type="ARBA" id="ARBA00012493"/>
    </source>
</evidence>
<evidence type="ECO:0000256" key="5">
    <source>
        <dbReference type="ARBA" id="ARBA00022722"/>
    </source>
</evidence>
<sequence length="257" mass="28944">MLTDKLNSSVAEMSALQAHKTLTSQMDRTKDRDINRDQKLIFSNKITSVHRFQHVKDVIKEKCFDFDFHVIDTLPHSLIIGVDFLETNNVTINLSRKSMEISDKCAKICSLETNSGLARCIKSCALPANSEILLPVHVSRRIQATFQLSLKVNLTLKPSKCSFAVTEVKYLGHVISKEGVKVDPEKTSAVATFPKPKTQKDVRSFLDYAIGHMLIQKDDQNRSRVIAYGGRSLGAAERKYHTTEKQCLAIVKRNQKP</sequence>
<dbReference type="GO" id="GO:0004519">
    <property type="term" value="F:endonuclease activity"/>
    <property type="evidence" value="ECO:0007669"/>
    <property type="project" value="UniProtKB-KW"/>
</dbReference>
<dbReference type="GO" id="GO:0006508">
    <property type="term" value="P:proteolysis"/>
    <property type="evidence" value="ECO:0007669"/>
    <property type="project" value="UniProtKB-KW"/>
</dbReference>
<keyword evidence="2" id="KW-0645">Protease</keyword>
<protein>
    <recommendedName>
        <fullName evidence="1">RNA-directed DNA polymerase</fullName>
        <ecNumber evidence="1">2.7.7.49</ecNumber>
    </recommendedName>
</protein>
<evidence type="ECO:0000259" key="10">
    <source>
        <dbReference type="Pfam" id="PF17917"/>
    </source>
</evidence>
<reference evidence="11 12" key="1">
    <citation type="submission" date="2020-06" db="EMBL/GenBank/DDBJ databases">
        <authorList>
            <person name="Li R."/>
            <person name="Bekaert M."/>
        </authorList>
    </citation>
    <scope>NUCLEOTIDE SEQUENCE [LARGE SCALE GENOMIC DNA]</scope>
    <source>
        <strain evidence="12">wild</strain>
    </source>
</reference>
<dbReference type="SUPFAM" id="SSF56672">
    <property type="entry name" value="DNA/RNA polymerases"/>
    <property type="match status" value="1"/>
</dbReference>
<dbReference type="GO" id="GO:0004190">
    <property type="term" value="F:aspartic-type endopeptidase activity"/>
    <property type="evidence" value="ECO:0007669"/>
    <property type="project" value="UniProtKB-KW"/>
</dbReference>
<evidence type="ECO:0000256" key="3">
    <source>
        <dbReference type="ARBA" id="ARBA00022679"/>
    </source>
</evidence>
<evidence type="ECO:0000313" key="12">
    <source>
        <dbReference type="Proteomes" id="UP000507470"/>
    </source>
</evidence>
<dbReference type="PANTHER" id="PTHR33064">
    <property type="entry name" value="POL PROTEIN"/>
    <property type="match status" value="1"/>
</dbReference>
<dbReference type="InterPro" id="IPR043128">
    <property type="entry name" value="Rev_trsase/Diguanyl_cyclase"/>
</dbReference>
<dbReference type="InterPro" id="IPR041373">
    <property type="entry name" value="RT_RNaseH"/>
</dbReference>
<evidence type="ECO:0000256" key="6">
    <source>
        <dbReference type="ARBA" id="ARBA00022750"/>
    </source>
</evidence>
<proteinExistence type="predicted"/>
<keyword evidence="12" id="KW-1185">Reference proteome</keyword>
<evidence type="ECO:0000256" key="9">
    <source>
        <dbReference type="ARBA" id="ARBA00022918"/>
    </source>
</evidence>
<keyword evidence="3" id="KW-0808">Transferase</keyword>
<organism evidence="11 12">
    <name type="scientific">Mytilus coruscus</name>
    <name type="common">Sea mussel</name>
    <dbReference type="NCBI Taxonomy" id="42192"/>
    <lineage>
        <taxon>Eukaryota</taxon>
        <taxon>Metazoa</taxon>
        <taxon>Spiralia</taxon>
        <taxon>Lophotrochozoa</taxon>
        <taxon>Mollusca</taxon>
        <taxon>Bivalvia</taxon>
        <taxon>Autobranchia</taxon>
        <taxon>Pteriomorphia</taxon>
        <taxon>Mytilida</taxon>
        <taxon>Mytiloidea</taxon>
        <taxon>Mytilidae</taxon>
        <taxon>Mytilinae</taxon>
        <taxon>Mytilus</taxon>
    </lineage>
</organism>
<feature type="domain" description="Reverse transcriptase RNase H-like" evidence="10">
    <location>
        <begin position="207"/>
        <end position="252"/>
    </location>
</feature>
<dbReference type="Pfam" id="PF17917">
    <property type="entry name" value="RT_RNaseH"/>
    <property type="match status" value="1"/>
</dbReference>
<evidence type="ECO:0000256" key="4">
    <source>
        <dbReference type="ARBA" id="ARBA00022695"/>
    </source>
</evidence>
<keyword evidence="7" id="KW-0255">Endonuclease</keyword>
<dbReference type="OrthoDB" id="9950135at2759"/>
<evidence type="ECO:0000256" key="7">
    <source>
        <dbReference type="ARBA" id="ARBA00022759"/>
    </source>
</evidence>
<keyword evidence="6" id="KW-0064">Aspartyl protease</keyword>
<dbReference type="PANTHER" id="PTHR33064:SF37">
    <property type="entry name" value="RIBONUCLEASE H"/>
    <property type="match status" value="1"/>
</dbReference>
<dbReference type="Gene3D" id="3.30.70.270">
    <property type="match status" value="1"/>
</dbReference>
<accession>A0A6J8A9E1</accession>
<name>A0A6J8A9E1_MYTCO</name>
<dbReference type="InterPro" id="IPR043502">
    <property type="entry name" value="DNA/RNA_pol_sf"/>
</dbReference>
<dbReference type="Proteomes" id="UP000507470">
    <property type="component" value="Unassembled WGS sequence"/>
</dbReference>
<dbReference type="Gene3D" id="2.40.70.10">
    <property type="entry name" value="Acid Proteases"/>
    <property type="match status" value="1"/>
</dbReference>
<dbReference type="EC" id="2.7.7.49" evidence="1"/>
<keyword evidence="8" id="KW-0378">Hydrolase</keyword>
<keyword evidence="4" id="KW-0548">Nucleotidyltransferase</keyword>
<dbReference type="AlphaFoldDB" id="A0A6J8A9E1"/>